<sequence length="155" mass="16631">MEVLFYIVPTLVIAVVSFAGVAVIRRSVRVSRAWNSGLTAEARCLRTYTTTSGGGGDSSVSTTLHHVYEFTTRDGRGVRFEERGGPGTTLEGDIVTVHYPADRPEHATARPPARGRLLAGTGCLLAFLGTFVLFALGFMAVAYAMFSTAGEFLRP</sequence>
<dbReference type="RefSeq" id="WP_190197774.1">
    <property type="nucleotide sequence ID" value="NZ_BMWE01000006.1"/>
</dbReference>
<feature type="transmembrane region" description="Helical" evidence="1">
    <location>
        <begin position="6"/>
        <end position="24"/>
    </location>
</feature>
<evidence type="ECO:0000256" key="1">
    <source>
        <dbReference type="SAM" id="Phobius"/>
    </source>
</evidence>
<dbReference type="EMBL" id="BMWE01000006">
    <property type="protein sequence ID" value="GGY17330.1"/>
    <property type="molecule type" value="Genomic_DNA"/>
</dbReference>
<evidence type="ECO:0000313" key="3">
    <source>
        <dbReference type="Proteomes" id="UP000653308"/>
    </source>
</evidence>
<dbReference type="Proteomes" id="UP000653308">
    <property type="component" value="Unassembled WGS sequence"/>
</dbReference>
<organism evidence="2 3">
    <name type="scientific">Streptomyces djakartensis</name>
    <dbReference type="NCBI Taxonomy" id="68193"/>
    <lineage>
        <taxon>Bacteria</taxon>
        <taxon>Bacillati</taxon>
        <taxon>Actinomycetota</taxon>
        <taxon>Actinomycetes</taxon>
        <taxon>Kitasatosporales</taxon>
        <taxon>Streptomycetaceae</taxon>
        <taxon>Streptomyces</taxon>
    </lineage>
</organism>
<keyword evidence="3" id="KW-1185">Reference proteome</keyword>
<protein>
    <recommendedName>
        <fullName evidence="4">DUF3592 domain-containing protein</fullName>
    </recommendedName>
</protein>
<gene>
    <name evidence="2" type="ORF">GCM10010384_24180</name>
</gene>
<reference evidence="3" key="1">
    <citation type="journal article" date="2019" name="Int. J. Syst. Evol. Microbiol.">
        <title>The Global Catalogue of Microorganisms (GCM) 10K type strain sequencing project: providing services to taxonomists for standard genome sequencing and annotation.</title>
        <authorList>
            <consortium name="The Broad Institute Genomics Platform"/>
            <consortium name="The Broad Institute Genome Sequencing Center for Infectious Disease"/>
            <person name="Wu L."/>
            <person name="Ma J."/>
        </authorList>
    </citation>
    <scope>NUCLEOTIDE SEQUENCE [LARGE SCALE GENOMIC DNA]</scope>
    <source>
        <strain evidence="3">JCM 4957</strain>
    </source>
</reference>
<evidence type="ECO:0000313" key="2">
    <source>
        <dbReference type="EMBL" id="GGY17330.1"/>
    </source>
</evidence>
<proteinExistence type="predicted"/>
<keyword evidence="1" id="KW-0812">Transmembrane</keyword>
<accession>A0ABQ2ZLF7</accession>
<comment type="caution">
    <text evidence="2">The sequence shown here is derived from an EMBL/GenBank/DDBJ whole genome shotgun (WGS) entry which is preliminary data.</text>
</comment>
<keyword evidence="1" id="KW-0472">Membrane</keyword>
<name>A0ABQ2ZLF7_9ACTN</name>
<feature type="transmembrane region" description="Helical" evidence="1">
    <location>
        <begin position="117"/>
        <end position="146"/>
    </location>
</feature>
<evidence type="ECO:0008006" key="4">
    <source>
        <dbReference type="Google" id="ProtNLM"/>
    </source>
</evidence>
<keyword evidence="1" id="KW-1133">Transmembrane helix</keyword>